<protein>
    <submittedName>
        <fullName evidence="1">Amidohydrolase</fullName>
    </submittedName>
</protein>
<dbReference type="SUPFAM" id="SSF53187">
    <property type="entry name" value="Zn-dependent exopeptidases"/>
    <property type="match status" value="1"/>
</dbReference>
<organism evidence="1 2">
    <name type="scientific">Lentilactobacillus hilgardii (strain ATCC 8290 / DSM 20176 / CCUG 30140 / JCM 1155 / KCTC 3500 / NBRC 15886 / NCIMB 8040 / NRRL B-1843 / 9)</name>
    <dbReference type="NCBI Taxonomy" id="1423757"/>
    <lineage>
        <taxon>Bacteria</taxon>
        <taxon>Bacillati</taxon>
        <taxon>Bacillota</taxon>
        <taxon>Bacilli</taxon>
        <taxon>Lactobacillales</taxon>
        <taxon>Lactobacillaceae</taxon>
        <taxon>Lentilactobacillus</taxon>
    </lineage>
</organism>
<dbReference type="SUPFAM" id="SSF55031">
    <property type="entry name" value="Bacterial exopeptidase dimerisation domain"/>
    <property type="match status" value="1"/>
</dbReference>
<keyword evidence="2" id="KW-1185">Reference proteome</keyword>
<proteinExistence type="predicted"/>
<dbReference type="Gene3D" id="3.40.630.10">
    <property type="entry name" value="Zn peptidases"/>
    <property type="match status" value="1"/>
</dbReference>
<dbReference type="HOGENOM" id="CLU_023257_3_0_9"/>
<dbReference type="RefSeq" id="WP_004561570.1">
    <property type="nucleotide sequence ID" value="NZ_AZDF01000008.1"/>
</dbReference>
<evidence type="ECO:0000313" key="2">
    <source>
        <dbReference type="Proteomes" id="UP000003752"/>
    </source>
</evidence>
<dbReference type="PANTHER" id="PTHR11014:SF63">
    <property type="entry name" value="METALLOPEPTIDASE, PUTATIVE (AFU_ORTHOLOGUE AFUA_6G09600)-RELATED"/>
    <property type="match status" value="1"/>
</dbReference>
<keyword evidence="1" id="KW-0378">Hydrolase</keyword>
<dbReference type="GO" id="GO:0016787">
    <property type="term" value="F:hydrolase activity"/>
    <property type="evidence" value="ECO:0007669"/>
    <property type="project" value="UniProtKB-KW"/>
</dbReference>
<dbReference type="Gene3D" id="3.30.70.360">
    <property type="match status" value="1"/>
</dbReference>
<name>C0XM27_LENH9</name>
<dbReference type="PATRIC" id="fig|1423757.3.peg.2548"/>
<dbReference type="SMR" id="C0XM27"/>
<dbReference type="InterPro" id="IPR036264">
    <property type="entry name" value="Bact_exopeptidase_dim_dom"/>
</dbReference>
<sequence length="272" mass="29768">MSTNHKPLSKKQLEETLIQYRHHFHEYLELANREFKTTETIKAILTKWGIKLLPTNLKTGVFAEIGTSDGPTVALRADIDALPIQEESGVPFSSKVPGVMHACGHDTHIVSLLGGAYLLKQLEASLPGKVRLLFQLSEEDRERALQLINNGQLKGVNAIIGFHNTPHQPIGHVGLTTGAIDKFKVTLTGVGTHASAPQNGEDPIAALGYEITELQSLISRKLDPFKAAVLSITHLSAGNTWNVIPSNAFFEGTVRTADKNVRQEIKNLFLNC</sequence>
<dbReference type="NCBIfam" id="TIGR01891">
    <property type="entry name" value="amidohydrolases"/>
    <property type="match status" value="1"/>
</dbReference>
<comment type="caution">
    <text evidence="1">The sequence shown here is derived from an EMBL/GenBank/DDBJ whole genome shotgun (WGS) entry which is preliminary data.</text>
</comment>
<dbReference type="InterPro" id="IPR017439">
    <property type="entry name" value="Amidohydrolase"/>
</dbReference>
<dbReference type="PANTHER" id="PTHR11014">
    <property type="entry name" value="PEPTIDASE M20 FAMILY MEMBER"/>
    <property type="match status" value="1"/>
</dbReference>
<dbReference type="InterPro" id="IPR002933">
    <property type="entry name" value="Peptidase_M20"/>
</dbReference>
<gene>
    <name evidence="1" type="primary">ytnL</name>
    <name evidence="1" type="ORF">HMPREF0519_2288</name>
</gene>
<reference evidence="1 2" key="1">
    <citation type="submission" date="2009-01" db="EMBL/GenBank/DDBJ databases">
        <authorList>
            <person name="Qin X."/>
            <person name="Bachman B."/>
            <person name="Battles P."/>
            <person name="Bell A."/>
            <person name="Bess C."/>
            <person name="Bickham C."/>
            <person name="Chaboub L."/>
            <person name="Chen D."/>
            <person name="Coyle M."/>
            <person name="Deiros D.R."/>
            <person name="Dinh H."/>
            <person name="Forbes L."/>
            <person name="Fowler G."/>
            <person name="Francisco L."/>
            <person name="Fu Q."/>
            <person name="Gubbala S."/>
            <person name="Hale W."/>
            <person name="Han Y."/>
            <person name="Hemphill L."/>
            <person name="Highlander S.K."/>
            <person name="Hirani K."/>
            <person name="Hogues M."/>
            <person name="Jackson L."/>
            <person name="Jakkamsetti A."/>
            <person name="Javaid M."/>
            <person name="Jiang H."/>
            <person name="Korchina V."/>
            <person name="Kovar C."/>
            <person name="Lara F."/>
            <person name="Lee S."/>
            <person name="Mata R."/>
            <person name="Mathew T."/>
            <person name="Moen C."/>
            <person name="Morales K."/>
            <person name="Munidasa M."/>
            <person name="Nazareth L."/>
            <person name="Ngo R."/>
            <person name="Nguyen L."/>
            <person name="Okwuonu G."/>
            <person name="Ongeri F."/>
            <person name="Patil S."/>
            <person name="Petrosino J."/>
            <person name="Pham C."/>
            <person name="Pham P."/>
            <person name="Pu L.-L."/>
            <person name="Puazo M."/>
            <person name="Raj R."/>
            <person name="Reid J."/>
            <person name="Rouhana J."/>
            <person name="Saada N."/>
            <person name="Shang Y."/>
            <person name="Simmons D."/>
            <person name="Thornton R."/>
            <person name="Warren J."/>
            <person name="Weissenberger G."/>
            <person name="Zhang J."/>
            <person name="Zhang L."/>
            <person name="Zhou C."/>
            <person name="Zhu D."/>
            <person name="Muzny D."/>
            <person name="Worley K."/>
            <person name="Gibbs R."/>
        </authorList>
    </citation>
    <scope>NUCLEOTIDE SEQUENCE [LARGE SCALE GENOMIC DNA]</scope>
    <source>
        <strain evidence="2">ATCC 8290 / DSM 20176 / CCUG 30140 / JCM 1155 / KCTC 3500 / NBRC 15886 / NCIMB 8040 / NRRL B-1843 / 9</strain>
    </source>
</reference>
<dbReference type="AlphaFoldDB" id="C0XM27"/>
<accession>C0XM27</accession>
<evidence type="ECO:0000313" key="1">
    <source>
        <dbReference type="EMBL" id="EEI23566.1"/>
    </source>
</evidence>
<dbReference type="Proteomes" id="UP000003752">
    <property type="component" value="Unassembled WGS sequence"/>
</dbReference>
<dbReference type="EMBL" id="ACGP01000188">
    <property type="protein sequence ID" value="EEI23566.1"/>
    <property type="molecule type" value="Genomic_DNA"/>
</dbReference>
<dbReference type="Pfam" id="PF01546">
    <property type="entry name" value="Peptidase_M20"/>
    <property type="match status" value="1"/>
</dbReference>